<dbReference type="EMBL" id="ABYJ02000390">
    <property type="protein sequence ID" value="EEU98374.1"/>
    <property type="molecule type" value="Genomic_DNA"/>
</dbReference>
<evidence type="ECO:0000313" key="2">
    <source>
        <dbReference type="EMBL" id="EEU98374.1"/>
    </source>
</evidence>
<proteinExistence type="predicted"/>
<organism evidence="2 3">
    <name type="scientific">Roseburia intestinalis L1-82</name>
    <dbReference type="NCBI Taxonomy" id="536231"/>
    <lineage>
        <taxon>Bacteria</taxon>
        <taxon>Bacillati</taxon>
        <taxon>Bacillota</taxon>
        <taxon>Clostridia</taxon>
        <taxon>Lachnospirales</taxon>
        <taxon>Lachnospiraceae</taxon>
        <taxon>Roseburia</taxon>
    </lineage>
</organism>
<accession>C7GII1</accession>
<dbReference type="HOGENOM" id="CLU_212204_0_0_9"/>
<evidence type="ECO:0000256" key="1">
    <source>
        <dbReference type="SAM" id="MobiDB-lite"/>
    </source>
</evidence>
<name>C7GII1_9FIRM</name>
<reference evidence="2 3" key="1">
    <citation type="submission" date="2009-08" db="EMBL/GenBank/DDBJ databases">
        <authorList>
            <person name="Weinstock G."/>
            <person name="Sodergren E."/>
            <person name="Clifton S."/>
            <person name="Fulton L."/>
            <person name="Fulton B."/>
            <person name="Courtney L."/>
            <person name="Fronick C."/>
            <person name="Harrison M."/>
            <person name="Strong C."/>
            <person name="Farmer C."/>
            <person name="Delahaunty K."/>
            <person name="Markovic C."/>
            <person name="Hall O."/>
            <person name="Minx P."/>
            <person name="Tomlinson C."/>
            <person name="Mitreva M."/>
            <person name="Nelson J."/>
            <person name="Hou S."/>
            <person name="Wollam A."/>
            <person name="Pepin K.H."/>
            <person name="Johnson M."/>
            <person name="Bhonagiri V."/>
            <person name="Nash W.E."/>
            <person name="Warren W."/>
            <person name="Chinwalla A."/>
            <person name="Mardis E.R."/>
            <person name="Wilson R.K."/>
        </authorList>
    </citation>
    <scope>NUCLEOTIDE SEQUENCE [LARGE SCALE GENOMIC DNA]</scope>
    <source>
        <strain evidence="2 3">L1-82</strain>
    </source>
</reference>
<feature type="region of interest" description="Disordered" evidence="1">
    <location>
        <begin position="37"/>
        <end position="56"/>
    </location>
</feature>
<dbReference type="AlphaFoldDB" id="C7GII1"/>
<gene>
    <name evidence="2" type="ORF">ROSINTL182_09754</name>
</gene>
<protein>
    <submittedName>
        <fullName evidence="2">Uncharacterized protein</fullName>
    </submittedName>
</protein>
<sequence>MGLLSPKLTTGTRQAWQRRQGFYRYLNVAALPCSLIPTPPDDEPSPDIFHLQEDFE</sequence>
<comment type="caution">
    <text evidence="2">The sequence shown here is derived from an EMBL/GenBank/DDBJ whole genome shotgun (WGS) entry which is preliminary data.</text>
</comment>
<evidence type="ECO:0000313" key="3">
    <source>
        <dbReference type="Proteomes" id="UP000004828"/>
    </source>
</evidence>
<dbReference type="Proteomes" id="UP000004828">
    <property type="component" value="Unassembled WGS sequence"/>
</dbReference>